<dbReference type="GO" id="GO:0019867">
    <property type="term" value="C:outer membrane"/>
    <property type="evidence" value="ECO:0007669"/>
    <property type="project" value="InterPro"/>
</dbReference>
<organism evidence="5 6">
    <name type="scientific">Bacillus methanolicus PB1</name>
    <dbReference type="NCBI Taxonomy" id="997296"/>
    <lineage>
        <taxon>Bacteria</taxon>
        <taxon>Bacillati</taxon>
        <taxon>Bacillota</taxon>
        <taxon>Bacilli</taxon>
        <taxon>Bacillales</taxon>
        <taxon>Bacillaceae</taxon>
        <taxon>Bacillus</taxon>
    </lineage>
</organism>
<dbReference type="STRING" id="997296.PB1_11279"/>
<feature type="compositionally biased region" description="Low complexity" evidence="2">
    <location>
        <begin position="128"/>
        <end position="139"/>
    </location>
</feature>
<dbReference type="RefSeq" id="WP_004436374.1">
    <property type="nucleotide sequence ID" value="NZ_AFEU01000003.1"/>
</dbReference>
<dbReference type="GO" id="GO:0009254">
    <property type="term" value="P:peptidoglycan turnover"/>
    <property type="evidence" value="ECO:0007669"/>
    <property type="project" value="InterPro"/>
</dbReference>
<dbReference type="InterPro" id="IPR051933">
    <property type="entry name" value="Resuscitation_pf_RpfB"/>
</dbReference>
<dbReference type="InterPro" id="IPR018392">
    <property type="entry name" value="LysM"/>
</dbReference>
<name>I3DV67_BACMT</name>
<dbReference type="GO" id="GO:0004553">
    <property type="term" value="F:hydrolase activity, hydrolyzing O-glycosyl compounds"/>
    <property type="evidence" value="ECO:0007669"/>
    <property type="project" value="InterPro"/>
</dbReference>
<gene>
    <name evidence="5" type="ORF">PB1_11279</name>
</gene>
<keyword evidence="6" id="KW-1185">Reference proteome</keyword>
<evidence type="ECO:0000313" key="6">
    <source>
        <dbReference type="Proteomes" id="UP000010523"/>
    </source>
</evidence>
<feature type="chain" id="PRO_5039156154" evidence="3">
    <location>
        <begin position="23"/>
        <end position="274"/>
    </location>
</feature>
<dbReference type="eggNOG" id="COG3584">
    <property type="taxonomic scope" value="Bacteria"/>
</dbReference>
<dbReference type="AlphaFoldDB" id="I3DV67"/>
<proteinExistence type="predicted"/>
<sequence length="274" mass="29023">MKKHLYSMLAAATISGIIGANAQAEEIVVKKGDTLWEISQKYDVTVEDLKKWNGLSSDVIYPNDKLEVLPEKHYIVKCGDTLWNIAKTNGVTVQDLKTWNNLNSDLIKPGLNLVIYPTADGTNTGTPSSSARSVKASSAQNKQTAVKSAVKPQPVQNKQTTAKTAVKTATSKAPVANVAKELTVTATAYTASCAGCSGVTSTGIDLKANPNAKVISVDPSVIPLGSKVYVEGYGYATAADTGGAIKGNVIDVFIPSKEKAVQWGRKQVKVTILK</sequence>
<dbReference type="PANTHER" id="PTHR39160:SF6">
    <property type="entry name" value="CELL WALL-BINDING PROTEIN YOCH"/>
    <property type="match status" value="1"/>
</dbReference>
<feature type="domain" description="LysM" evidence="4">
    <location>
        <begin position="72"/>
        <end position="115"/>
    </location>
</feature>
<dbReference type="SUPFAM" id="SSF50685">
    <property type="entry name" value="Barwin-like endoglucanases"/>
    <property type="match status" value="1"/>
</dbReference>
<dbReference type="CDD" id="cd22786">
    <property type="entry name" value="DPBB_YuiC-like"/>
    <property type="match status" value="1"/>
</dbReference>
<feature type="region of interest" description="Disordered" evidence="2">
    <location>
        <begin position="123"/>
        <end position="159"/>
    </location>
</feature>
<dbReference type="SMART" id="SM00257">
    <property type="entry name" value="LysM"/>
    <property type="match status" value="2"/>
</dbReference>
<protein>
    <submittedName>
        <fullName evidence="5">YocH</fullName>
    </submittedName>
</protein>
<dbReference type="InterPro" id="IPR036779">
    <property type="entry name" value="LysM_dom_sf"/>
</dbReference>
<dbReference type="Gene3D" id="3.10.350.10">
    <property type="entry name" value="LysM domain"/>
    <property type="match status" value="2"/>
</dbReference>
<dbReference type="PROSITE" id="PS51782">
    <property type="entry name" value="LYSM"/>
    <property type="match status" value="2"/>
</dbReference>
<feature type="domain" description="LysM" evidence="4">
    <location>
        <begin position="25"/>
        <end position="68"/>
    </location>
</feature>
<accession>I3DV67</accession>
<dbReference type="InterPro" id="IPR010611">
    <property type="entry name" value="3D_dom"/>
</dbReference>
<dbReference type="PATRIC" id="fig|997296.3.peg.2372"/>
<evidence type="ECO:0000259" key="4">
    <source>
        <dbReference type="PROSITE" id="PS51782"/>
    </source>
</evidence>
<dbReference type="InterPro" id="IPR036908">
    <property type="entry name" value="RlpA-like_sf"/>
</dbReference>
<feature type="signal peptide" evidence="3">
    <location>
        <begin position="1"/>
        <end position="22"/>
    </location>
</feature>
<dbReference type="Proteomes" id="UP000010523">
    <property type="component" value="Unassembled WGS sequence"/>
</dbReference>
<evidence type="ECO:0000313" key="5">
    <source>
        <dbReference type="EMBL" id="EIJ78138.1"/>
    </source>
</evidence>
<dbReference type="SUPFAM" id="SSF54106">
    <property type="entry name" value="LysM domain"/>
    <property type="match status" value="2"/>
</dbReference>
<dbReference type="eggNOG" id="COG1388">
    <property type="taxonomic scope" value="Bacteria"/>
</dbReference>
<dbReference type="Pfam" id="PF01476">
    <property type="entry name" value="LysM"/>
    <property type="match status" value="2"/>
</dbReference>
<dbReference type="Pfam" id="PF06725">
    <property type="entry name" value="3D"/>
    <property type="match status" value="1"/>
</dbReference>
<evidence type="ECO:0000256" key="3">
    <source>
        <dbReference type="SAM" id="SignalP"/>
    </source>
</evidence>
<dbReference type="CDD" id="cd00118">
    <property type="entry name" value="LysM"/>
    <property type="match status" value="2"/>
</dbReference>
<reference evidence="5 6" key="1">
    <citation type="journal article" date="2012" name="Appl. Environ. Microbiol.">
        <title>Genome Sequence of Thermotolerant Bacillus methanolicus: Features and Regulation Related to Methylotrophy and Production of L-Lysine and L-Glutamate from Methanol.</title>
        <authorList>
            <person name="Heggeset T.M."/>
            <person name="Krog A."/>
            <person name="Balzer S."/>
            <person name="Wentzel A."/>
            <person name="Ellingsen T.E."/>
            <person name="Brautaset T."/>
        </authorList>
    </citation>
    <scope>NUCLEOTIDE SEQUENCE [LARGE SCALE GENOMIC DNA]</scope>
    <source>
        <strain evidence="5 6">PB1</strain>
    </source>
</reference>
<keyword evidence="1 3" id="KW-0732">Signal</keyword>
<dbReference type="EMBL" id="AFEU01000003">
    <property type="protein sequence ID" value="EIJ78138.1"/>
    <property type="molecule type" value="Genomic_DNA"/>
</dbReference>
<dbReference type="PANTHER" id="PTHR39160">
    <property type="entry name" value="CELL WALL-BINDING PROTEIN YOCH"/>
    <property type="match status" value="1"/>
</dbReference>
<dbReference type="Gene3D" id="2.40.40.10">
    <property type="entry name" value="RlpA-like domain"/>
    <property type="match status" value="1"/>
</dbReference>
<evidence type="ECO:0000256" key="2">
    <source>
        <dbReference type="SAM" id="MobiDB-lite"/>
    </source>
</evidence>
<evidence type="ECO:0000256" key="1">
    <source>
        <dbReference type="ARBA" id="ARBA00022729"/>
    </source>
</evidence>
<comment type="caution">
    <text evidence="5">The sequence shown here is derived from an EMBL/GenBank/DDBJ whole genome shotgun (WGS) entry which is preliminary data.</text>
</comment>
<dbReference type="OrthoDB" id="9798935at2"/>